<dbReference type="Pfam" id="PF00005">
    <property type="entry name" value="ABC_tran"/>
    <property type="match status" value="1"/>
</dbReference>
<keyword evidence="3" id="KW-0547">Nucleotide-binding</keyword>
<dbReference type="AlphaFoldDB" id="A0A0F6CKN2"/>
<keyword evidence="4 6" id="KW-0067">ATP-binding</keyword>
<accession>A0A0F6CKN2</accession>
<dbReference type="InterPro" id="IPR027417">
    <property type="entry name" value="P-loop_NTPase"/>
</dbReference>
<evidence type="ECO:0000259" key="5">
    <source>
        <dbReference type="PROSITE" id="PS50893"/>
    </source>
</evidence>
<dbReference type="PANTHER" id="PTHR42711">
    <property type="entry name" value="ABC TRANSPORTER ATP-BINDING PROTEIN"/>
    <property type="match status" value="1"/>
</dbReference>
<organism evidence="6 7">
    <name type="scientific">Mycoplasmoides gallisepticum S6</name>
    <dbReference type="NCBI Taxonomy" id="1006581"/>
    <lineage>
        <taxon>Bacteria</taxon>
        <taxon>Bacillati</taxon>
        <taxon>Mycoplasmatota</taxon>
        <taxon>Mycoplasmoidales</taxon>
        <taxon>Mycoplasmoidaceae</taxon>
        <taxon>Mycoplasmoides</taxon>
    </lineage>
</organism>
<dbReference type="Gene3D" id="3.40.50.300">
    <property type="entry name" value="P-loop containing nucleotide triphosphate hydrolases"/>
    <property type="match status" value="1"/>
</dbReference>
<comment type="similarity">
    <text evidence="1">Belongs to the ABC transporter superfamily.</text>
</comment>
<evidence type="ECO:0000313" key="6">
    <source>
        <dbReference type="EMBL" id="AHB99654.1"/>
    </source>
</evidence>
<dbReference type="InterPro" id="IPR003439">
    <property type="entry name" value="ABC_transporter-like_ATP-bd"/>
</dbReference>
<dbReference type="SMART" id="SM00382">
    <property type="entry name" value="AAA"/>
    <property type="match status" value="1"/>
</dbReference>
<dbReference type="PANTHER" id="PTHR42711:SF5">
    <property type="entry name" value="ABC TRANSPORTER ATP-BINDING PROTEIN NATA"/>
    <property type="match status" value="1"/>
</dbReference>
<protein>
    <submittedName>
        <fullName evidence="6">ABC transporter ATP-binding protein</fullName>
    </submittedName>
</protein>
<dbReference type="PROSITE" id="PS50893">
    <property type="entry name" value="ABC_TRANSPORTER_2"/>
    <property type="match status" value="1"/>
</dbReference>
<sequence>MHNDKILEVINLTKKFKRNQPPVINNLNFVVKKNQYHVFIGANGAGKTTTIKTIIGAFKKTNGMILINGVDSNNPQARKALGYVSEVSRFANTLNTFEYLVWMGRLSGLSKLAAQTKVKSKLEEFNMIKLAKTNPNKFSSGQKKKIILIQSLLNDPELLILDEPTANLDPKARIEFMDFIKQLQKQSQTSIFISSHVLTEVDQYADSITILDGGRAVFSGDLNEINQSNNHYKKYILKVKDQKAVIKLLNKAGLNWIFKPDQQVFYLYSSEQTKIDHLLHDLILEKNQIIEFREHQFSINEIYEQYIKIGSVQTAR</sequence>
<dbReference type="EMBL" id="CP006916">
    <property type="protein sequence ID" value="AHB99654.1"/>
    <property type="molecule type" value="Genomic_DNA"/>
</dbReference>
<keyword evidence="2" id="KW-0813">Transport</keyword>
<evidence type="ECO:0000256" key="3">
    <source>
        <dbReference type="ARBA" id="ARBA00022741"/>
    </source>
</evidence>
<dbReference type="InterPro" id="IPR017871">
    <property type="entry name" value="ABC_transporter-like_CS"/>
</dbReference>
<dbReference type="RefSeq" id="WP_011884431.1">
    <property type="nucleotide sequence ID" value="NC_023030.2"/>
</dbReference>
<gene>
    <name evidence="6" type="ORF">GCW_02115</name>
</gene>
<dbReference type="GO" id="GO:0016887">
    <property type="term" value="F:ATP hydrolysis activity"/>
    <property type="evidence" value="ECO:0007669"/>
    <property type="project" value="InterPro"/>
</dbReference>
<dbReference type="InterPro" id="IPR050763">
    <property type="entry name" value="ABC_transporter_ATP-binding"/>
</dbReference>
<evidence type="ECO:0000256" key="1">
    <source>
        <dbReference type="ARBA" id="ARBA00005417"/>
    </source>
</evidence>
<dbReference type="InterPro" id="IPR003593">
    <property type="entry name" value="AAA+_ATPase"/>
</dbReference>
<dbReference type="KEGG" id="mgz:GCW_02115"/>
<feature type="domain" description="ABC transporter" evidence="5">
    <location>
        <begin position="7"/>
        <end position="238"/>
    </location>
</feature>
<reference evidence="6 7" key="1">
    <citation type="journal article" date="2011" name="PLoS ONE">
        <title>Core proteome of the minimal cell: comparative proteomics of three mollicute species.</title>
        <authorList>
            <person name="Fisunov G.Y."/>
            <person name="Alexeev D.G."/>
            <person name="Bazaleev N.A."/>
            <person name="Ladygina V.G."/>
            <person name="Galyamina M.A."/>
            <person name="Kondratov I.G."/>
            <person name="Zhukova N.A."/>
            <person name="Serebryakova M.V."/>
            <person name="Demina I.A."/>
            <person name="Govorun V.M."/>
        </authorList>
    </citation>
    <scope>NUCLEOTIDE SEQUENCE [LARGE SCALE GENOMIC DNA]</scope>
    <source>
        <strain evidence="6 7">S6</strain>
    </source>
</reference>
<evidence type="ECO:0000313" key="7">
    <source>
        <dbReference type="Proteomes" id="UP000018735"/>
    </source>
</evidence>
<proteinExistence type="inferred from homology"/>
<dbReference type="Proteomes" id="UP000018735">
    <property type="component" value="Chromosome"/>
</dbReference>
<dbReference type="CDD" id="cd03230">
    <property type="entry name" value="ABC_DR_subfamily_A"/>
    <property type="match status" value="1"/>
</dbReference>
<name>A0A0F6CKN2_MYCGL</name>
<dbReference type="eggNOG" id="COG1131">
    <property type="taxonomic scope" value="Bacteria"/>
</dbReference>
<dbReference type="PROSITE" id="PS00211">
    <property type="entry name" value="ABC_TRANSPORTER_1"/>
    <property type="match status" value="1"/>
</dbReference>
<dbReference type="SUPFAM" id="SSF52540">
    <property type="entry name" value="P-loop containing nucleoside triphosphate hydrolases"/>
    <property type="match status" value="1"/>
</dbReference>
<dbReference type="GO" id="GO:0005524">
    <property type="term" value="F:ATP binding"/>
    <property type="evidence" value="ECO:0007669"/>
    <property type="project" value="UniProtKB-KW"/>
</dbReference>
<evidence type="ECO:0000256" key="2">
    <source>
        <dbReference type="ARBA" id="ARBA00022448"/>
    </source>
</evidence>
<dbReference type="HOGENOM" id="CLU_000604_1_2_14"/>
<evidence type="ECO:0000256" key="4">
    <source>
        <dbReference type="ARBA" id="ARBA00022840"/>
    </source>
</evidence>